<dbReference type="PANTHER" id="PTHR21521:SF0">
    <property type="entry name" value="AMUN, ISOFORM A"/>
    <property type="match status" value="1"/>
</dbReference>
<dbReference type="RefSeq" id="XP_016211438.1">
    <property type="nucleotide sequence ID" value="XM_016360761.1"/>
</dbReference>
<evidence type="ECO:0000313" key="3">
    <source>
        <dbReference type="Proteomes" id="UP000053259"/>
    </source>
</evidence>
<dbReference type="Proteomes" id="UP000053259">
    <property type="component" value="Unassembled WGS sequence"/>
</dbReference>
<accession>A0A0D2AQX0</accession>
<keyword evidence="3" id="KW-1185">Reference proteome</keyword>
<dbReference type="PANTHER" id="PTHR21521">
    <property type="entry name" value="AMUN, ISOFORM A"/>
    <property type="match status" value="1"/>
</dbReference>
<dbReference type="GO" id="GO:0003824">
    <property type="term" value="F:catalytic activity"/>
    <property type="evidence" value="ECO:0007669"/>
    <property type="project" value="InterPro"/>
</dbReference>
<dbReference type="InParanoid" id="A0A0D2AQX0"/>
<dbReference type="EMBL" id="KN847554">
    <property type="protein sequence ID" value="KIW01569.1"/>
    <property type="molecule type" value="Genomic_DNA"/>
</dbReference>
<reference evidence="2 3" key="1">
    <citation type="submission" date="2015-01" db="EMBL/GenBank/DDBJ databases">
        <title>The Genome Sequence of Ochroconis gallopava CBS43764.</title>
        <authorList>
            <consortium name="The Broad Institute Genomics Platform"/>
            <person name="Cuomo C."/>
            <person name="de Hoog S."/>
            <person name="Gorbushina A."/>
            <person name="Stielow B."/>
            <person name="Teixiera M."/>
            <person name="Abouelleil A."/>
            <person name="Chapman S.B."/>
            <person name="Priest M."/>
            <person name="Young S.K."/>
            <person name="Wortman J."/>
            <person name="Nusbaum C."/>
            <person name="Birren B."/>
        </authorList>
    </citation>
    <scope>NUCLEOTIDE SEQUENCE [LARGE SCALE GENOMIC DNA]</scope>
    <source>
        <strain evidence="2 3">CBS 43764</strain>
    </source>
</reference>
<dbReference type="GeneID" id="27315016"/>
<organism evidence="2 3">
    <name type="scientific">Verruconis gallopava</name>
    <dbReference type="NCBI Taxonomy" id="253628"/>
    <lineage>
        <taxon>Eukaryota</taxon>
        <taxon>Fungi</taxon>
        <taxon>Dikarya</taxon>
        <taxon>Ascomycota</taxon>
        <taxon>Pezizomycotina</taxon>
        <taxon>Dothideomycetes</taxon>
        <taxon>Pleosporomycetidae</taxon>
        <taxon>Venturiales</taxon>
        <taxon>Sympoventuriaceae</taxon>
        <taxon>Verruconis</taxon>
    </lineage>
</organism>
<dbReference type="InterPro" id="IPR011257">
    <property type="entry name" value="DNA_glycosylase"/>
</dbReference>
<protein>
    <submittedName>
        <fullName evidence="2">Uncharacterized protein</fullName>
    </submittedName>
</protein>
<dbReference type="HOGENOM" id="CLU_048127_1_1_1"/>
<dbReference type="OrthoDB" id="8249012at2759"/>
<dbReference type="GO" id="GO:0006281">
    <property type="term" value="P:DNA repair"/>
    <property type="evidence" value="ECO:0007669"/>
    <property type="project" value="InterPro"/>
</dbReference>
<proteinExistence type="predicted"/>
<gene>
    <name evidence="2" type="ORF">PV09_07043</name>
</gene>
<evidence type="ECO:0000313" key="2">
    <source>
        <dbReference type="EMBL" id="KIW01569.1"/>
    </source>
</evidence>
<dbReference type="SUPFAM" id="SSF48150">
    <property type="entry name" value="DNA-glycosylase"/>
    <property type="match status" value="1"/>
</dbReference>
<name>A0A0D2AQX0_9PEZI</name>
<dbReference type="VEuPathDB" id="FungiDB:PV09_07043"/>
<dbReference type="AlphaFoldDB" id="A0A0D2AQX0"/>
<dbReference type="STRING" id="253628.A0A0D2AQX0"/>
<evidence type="ECO:0000256" key="1">
    <source>
        <dbReference type="SAM" id="MobiDB-lite"/>
    </source>
</evidence>
<feature type="region of interest" description="Disordered" evidence="1">
    <location>
        <begin position="227"/>
        <end position="276"/>
    </location>
</feature>
<sequence>MAGGLSAEDISLHDFQEALGRYSKHVRDDELKELDTFRFETMPKLIEERRQKRADLGSEEPILLITKEELVKLVVWKLKHGTFRPKLKQLVESNDESEVHKLMQNLSVHKGQTKEKLQLLTQLKGIGPATASLVLSCTWPTQYPFFSDELFRWIHWNGQHADGTATGIKNGKGWSRPIGYTLKEYESLVLRSMDIQRRLSQDQELNFLDLEKVAYVLGKERAEVELPMEDMSSSQRKRSVEEAMGSQVGNSAKRSRPNMIESAESTSRRSRTRKKL</sequence>